<proteinExistence type="predicted"/>
<dbReference type="EMBL" id="BK015712">
    <property type="protein sequence ID" value="DAE21452.1"/>
    <property type="molecule type" value="Genomic_DNA"/>
</dbReference>
<evidence type="ECO:0000313" key="1">
    <source>
        <dbReference type="EMBL" id="DAE21452.1"/>
    </source>
</evidence>
<protein>
    <submittedName>
        <fullName evidence="1">Uncharacterized protein</fullName>
    </submittedName>
</protein>
<sequence length="29" mass="3367">MKCGVDTLNLVCYSNTTTTKTHHEKEKRK</sequence>
<organism evidence="1">
    <name type="scientific">Myoviridae sp. ctgXL3</name>
    <dbReference type="NCBI Taxonomy" id="2826681"/>
    <lineage>
        <taxon>Viruses</taxon>
        <taxon>Duplodnaviria</taxon>
        <taxon>Heunggongvirae</taxon>
        <taxon>Uroviricota</taxon>
        <taxon>Caudoviricetes</taxon>
    </lineage>
</organism>
<accession>A0A8S5QS37</accession>
<name>A0A8S5QS37_9CAUD</name>
<reference evidence="1" key="1">
    <citation type="journal article" date="2021" name="Proc. Natl. Acad. Sci. U.S.A.">
        <title>A Catalog of Tens of Thousands of Viruses from Human Metagenomes Reveals Hidden Associations with Chronic Diseases.</title>
        <authorList>
            <person name="Tisza M.J."/>
            <person name="Buck C.B."/>
        </authorList>
    </citation>
    <scope>NUCLEOTIDE SEQUENCE</scope>
    <source>
        <strain evidence="1">CtgXL3</strain>
    </source>
</reference>